<dbReference type="InterPro" id="IPR005097">
    <property type="entry name" value="Sacchrp_dh_NADP-bd"/>
</dbReference>
<name>A0A830HPF8_9CHLO</name>
<gene>
    <name evidence="4" type="ORF">PPROV_000754500</name>
</gene>
<dbReference type="GO" id="GO:0005739">
    <property type="term" value="C:mitochondrion"/>
    <property type="evidence" value="ECO:0007669"/>
    <property type="project" value="TreeGrafter"/>
</dbReference>
<dbReference type="InterPro" id="IPR051276">
    <property type="entry name" value="Saccharopine_DH-like_oxidrdct"/>
</dbReference>
<dbReference type="GO" id="GO:0009247">
    <property type="term" value="P:glycolipid biosynthetic process"/>
    <property type="evidence" value="ECO:0007669"/>
    <property type="project" value="TreeGrafter"/>
</dbReference>
<reference evidence="4" key="1">
    <citation type="submission" date="2020-10" db="EMBL/GenBank/DDBJ databases">
        <title>Unveiling of a novel bifunctional photoreceptor, Dualchrome1, isolated from a cosmopolitan green alga.</title>
        <authorList>
            <person name="Suzuki S."/>
            <person name="Kawachi M."/>
        </authorList>
    </citation>
    <scope>NUCLEOTIDE SEQUENCE</scope>
    <source>
        <strain evidence="4">NIES 2893</strain>
    </source>
</reference>
<dbReference type="GO" id="GO:0005811">
    <property type="term" value="C:lipid droplet"/>
    <property type="evidence" value="ECO:0007669"/>
    <property type="project" value="TreeGrafter"/>
</dbReference>
<evidence type="ECO:0000256" key="1">
    <source>
        <dbReference type="ARBA" id="ARBA00038048"/>
    </source>
</evidence>
<evidence type="ECO:0000313" key="4">
    <source>
        <dbReference type="EMBL" id="GHP08808.1"/>
    </source>
</evidence>
<proteinExistence type="inferred from homology"/>
<comment type="similarity">
    <text evidence="1">Belongs to the saccharopine dehydrogenase family.</text>
</comment>
<evidence type="ECO:0000259" key="3">
    <source>
        <dbReference type="Pfam" id="PF03435"/>
    </source>
</evidence>
<dbReference type="AlphaFoldDB" id="A0A830HPF8"/>
<dbReference type="OrthoDB" id="10268090at2759"/>
<dbReference type="Pfam" id="PF03435">
    <property type="entry name" value="Sacchrp_dh_NADP"/>
    <property type="match status" value="1"/>
</dbReference>
<feature type="region of interest" description="Disordered" evidence="2">
    <location>
        <begin position="223"/>
        <end position="242"/>
    </location>
</feature>
<organism evidence="4 5">
    <name type="scientific">Pycnococcus provasolii</name>
    <dbReference type="NCBI Taxonomy" id="41880"/>
    <lineage>
        <taxon>Eukaryota</taxon>
        <taxon>Viridiplantae</taxon>
        <taxon>Chlorophyta</taxon>
        <taxon>Pseudoscourfieldiophyceae</taxon>
        <taxon>Pseudoscourfieldiales</taxon>
        <taxon>Pycnococcaceae</taxon>
        <taxon>Pycnococcus</taxon>
    </lineage>
</organism>
<protein>
    <recommendedName>
        <fullName evidence="3">Saccharopine dehydrogenase NADP binding domain-containing protein</fullName>
    </recommendedName>
</protein>
<dbReference type="Gene3D" id="3.40.50.720">
    <property type="entry name" value="NAD(P)-binding Rossmann-like Domain"/>
    <property type="match status" value="1"/>
</dbReference>
<sequence>MFDLLLFGVTGFTGKLALEYLLEKKYASASGGAPSSGAPPSSASSWSSLSLCVCARSSVRGDAAISLVKSRLVTRLGDSFSFGDSVPLEVADLVCKTKEQEDALRAIVKKTRVVISTAGPFEKYGQTLVKLCAEEGVHYADITGESDFVRTNIDKYDDVARKSGSVIVSHCGNDCIPWDLTVFEIHKLAKSKGGELVSASTFTELAPGSAMSGGTVTTAIFQAKKSRPKSRGGSAGGFDPLLRAKDGSKSTFSLTNTSPKTTRYFSEFQRSAGPWIMAPVMVNCVRRSNALLGISKDLAFGDCMLHNPSLWQWIKDKAYTGLIAASLLAPSIFKSLALVPSPGEGPSREFMENGWLKLHTRATVKDAGGKETKVEAMYTFNEDVGYLATAKMLVESGRLLLDIGDSVGGGVLTPASAFGSAIVQRLEQETGAKLEIKEL</sequence>
<dbReference type="PANTHER" id="PTHR12286">
    <property type="entry name" value="SACCHAROPINE DEHYDROGENASE-LIKE OXIDOREDUCTASE"/>
    <property type="match status" value="1"/>
</dbReference>
<dbReference type="PANTHER" id="PTHR12286:SF5">
    <property type="entry name" value="SACCHAROPINE DEHYDROGENASE-LIKE OXIDOREDUCTASE"/>
    <property type="match status" value="1"/>
</dbReference>
<accession>A0A830HPF8</accession>
<evidence type="ECO:0000313" key="5">
    <source>
        <dbReference type="Proteomes" id="UP000660262"/>
    </source>
</evidence>
<dbReference type="GO" id="GO:0005886">
    <property type="term" value="C:plasma membrane"/>
    <property type="evidence" value="ECO:0007669"/>
    <property type="project" value="TreeGrafter"/>
</dbReference>
<comment type="caution">
    <text evidence="4">The sequence shown here is derived from an EMBL/GenBank/DDBJ whole genome shotgun (WGS) entry which is preliminary data.</text>
</comment>
<keyword evidence="5" id="KW-1185">Reference proteome</keyword>
<dbReference type="Proteomes" id="UP000660262">
    <property type="component" value="Unassembled WGS sequence"/>
</dbReference>
<feature type="domain" description="Saccharopine dehydrogenase NADP binding" evidence="3">
    <location>
        <begin position="97"/>
        <end position="168"/>
    </location>
</feature>
<dbReference type="EMBL" id="BNJQ01000022">
    <property type="protein sequence ID" value="GHP08808.1"/>
    <property type="molecule type" value="Genomic_DNA"/>
</dbReference>
<evidence type="ECO:0000256" key="2">
    <source>
        <dbReference type="SAM" id="MobiDB-lite"/>
    </source>
</evidence>